<accession>A0AAD8HI65</accession>
<evidence type="ECO:0000313" key="10">
    <source>
        <dbReference type="Proteomes" id="UP001237642"/>
    </source>
</evidence>
<dbReference type="SUPFAM" id="SSF117856">
    <property type="entry name" value="AF0104/ALDC/Ptd012-like"/>
    <property type="match status" value="1"/>
</dbReference>
<evidence type="ECO:0000256" key="4">
    <source>
        <dbReference type="ARBA" id="ARBA00023163"/>
    </source>
</evidence>
<feature type="domain" description="PPC" evidence="8">
    <location>
        <begin position="167"/>
        <end position="312"/>
    </location>
</feature>
<comment type="caution">
    <text evidence="9">The sequence shown here is derived from an EMBL/GenBank/DDBJ whole genome shotgun (WGS) entry which is preliminary data.</text>
</comment>
<reference evidence="9" key="2">
    <citation type="submission" date="2023-05" db="EMBL/GenBank/DDBJ databases">
        <authorList>
            <person name="Schelkunov M.I."/>
        </authorList>
    </citation>
    <scope>NUCLEOTIDE SEQUENCE</scope>
    <source>
        <strain evidence="9">Hsosn_3</strain>
        <tissue evidence="9">Leaf</tissue>
    </source>
</reference>
<reference evidence="9" key="1">
    <citation type="submission" date="2023-02" db="EMBL/GenBank/DDBJ databases">
        <title>Genome of toxic invasive species Heracleum sosnowskyi carries increased number of genes despite the absence of recent whole-genome duplications.</title>
        <authorList>
            <person name="Schelkunov M."/>
            <person name="Shtratnikova V."/>
            <person name="Makarenko M."/>
            <person name="Klepikova A."/>
            <person name="Omelchenko D."/>
            <person name="Novikova G."/>
            <person name="Obukhova E."/>
            <person name="Bogdanov V."/>
            <person name="Penin A."/>
            <person name="Logacheva M."/>
        </authorList>
    </citation>
    <scope>NUCLEOTIDE SEQUENCE</scope>
    <source>
        <strain evidence="9">Hsosn_3</strain>
        <tissue evidence="9">Leaf</tissue>
    </source>
</reference>
<evidence type="ECO:0000313" key="9">
    <source>
        <dbReference type="EMBL" id="KAK1366642.1"/>
    </source>
</evidence>
<gene>
    <name evidence="9" type="ORF">POM88_042203</name>
</gene>
<keyword evidence="3 6" id="KW-0238">DNA-binding</keyword>
<dbReference type="Gene3D" id="3.30.1330.80">
    <property type="entry name" value="Hypothetical protein, similar to alpha- acetolactate decarboxylase, domain 2"/>
    <property type="match status" value="1"/>
</dbReference>
<dbReference type="EMBL" id="JAUIZM010000009">
    <property type="protein sequence ID" value="KAK1366642.1"/>
    <property type="molecule type" value="Genomic_DNA"/>
</dbReference>
<dbReference type="CDD" id="cd11378">
    <property type="entry name" value="DUF296"/>
    <property type="match status" value="1"/>
</dbReference>
<evidence type="ECO:0000256" key="3">
    <source>
        <dbReference type="ARBA" id="ARBA00023125"/>
    </source>
</evidence>
<keyword evidence="10" id="KW-1185">Reference proteome</keyword>
<proteinExistence type="predicted"/>
<dbReference type="Pfam" id="PF03479">
    <property type="entry name" value="PCC"/>
    <property type="match status" value="1"/>
</dbReference>
<feature type="region of interest" description="Disordered" evidence="7">
    <location>
        <begin position="99"/>
        <end position="122"/>
    </location>
</feature>
<dbReference type="Proteomes" id="UP001237642">
    <property type="component" value="Unassembled WGS sequence"/>
</dbReference>
<dbReference type="GO" id="GO:0005634">
    <property type="term" value="C:nucleus"/>
    <property type="evidence" value="ECO:0007669"/>
    <property type="project" value="UniProtKB-SubCell"/>
</dbReference>
<keyword evidence="5 6" id="KW-0539">Nucleus</keyword>
<dbReference type="InterPro" id="IPR005175">
    <property type="entry name" value="PPC_dom"/>
</dbReference>
<organism evidence="9 10">
    <name type="scientific">Heracleum sosnowskyi</name>
    <dbReference type="NCBI Taxonomy" id="360622"/>
    <lineage>
        <taxon>Eukaryota</taxon>
        <taxon>Viridiplantae</taxon>
        <taxon>Streptophyta</taxon>
        <taxon>Embryophyta</taxon>
        <taxon>Tracheophyta</taxon>
        <taxon>Spermatophyta</taxon>
        <taxon>Magnoliopsida</taxon>
        <taxon>eudicotyledons</taxon>
        <taxon>Gunneridae</taxon>
        <taxon>Pentapetalae</taxon>
        <taxon>asterids</taxon>
        <taxon>campanulids</taxon>
        <taxon>Apiales</taxon>
        <taxon>Apiaceae</taxon>
        <taxon>Apioideae</taxon>
        <taxon>apioid superclade</taxon>
        <taxon>Tordylieae</taxon>
        <taxon>Tordyliinae</taxon>
        <taxon>Heracleum</taxon>
    </lineage>
</organism>
<dbReference type="PANTHER" id="PTHR31500:SF18">
    <property type="entry name" value="AT-HOOK MOTIF NUCLEAR-LOCALIZED PROTEIN 3"/>
    <property type="match status" value="1"/>
</dbReference>
<evidence type="ECO:0000256" key="1">
    <source>
        <dbReference type="ARBA" id="ARBA00004123"/>
    </source>
</evidence>
<name>A0AAD8HI65_9APIA</name>
<evidence type="ECO:0000259" key="8">
    <source>
        <dbReference type="PROSITE" id="PS51742"/>
    </source>
</evidence>
<keyword evidence="2 6" id="KW-0805">Transcription regulation</keyword>
<evidence type="ECO:0000256" key="2">
    <source>
        <dbReference type="ARBA" id="ARBA00023015"/>
    </source>
</evidence>
<dbReference type="PROSITE" id="PS51742">
    <property type="entry name" value="PPC"/>
    <property type="match status" value="1"/>
</dbReference>
<protein>
    <recommendedName>
        <fullName evidence="6">AT-hook motif nuclear-localized protein</fullName>
    </recommendedName>
</protein>
<dbReference type="PANTHER" id="PTHR31500">
    <property type="entry name" value="AT-HOOK MOTIF NUCLEAR-LOCALIZED PROTEIN 9"/>
    <property type="match status" value="1"/>
</dbReference>
<evidence type="ECO:0000256" key="6">
    <source>
        <dbReference type="RuleBase" id="RU367031"/>
    </source>
</evidence>
<dbReference type="InterPro" id="IPR039605">
    <property type="entry name" value="AHL"/>
</dbReference>
<evidence type="ECO:0000256" key="5">
    <source>
        <dbReference type="ARBA" id="ARBA00023242"/>
    </source>
</evidence>
<sequence>MEGGIDLESPVILNGNEVPSSYHVEAGTEEVPASHFSYSVGPSVAPVVVAEQGVGPGESELPAMAVEQVVGPVVSAPPAMAVEQGIVAMQVVNGVAPGTEMKKKRGRPRKYGPDGKPLSPMPISASIPLSGETWKPSKGVSVDLFKKKKKQKLEFGRPGSQVPYSVGANFTPHMITVNAGEDVSMKIISFSQQGSRVICILSANGSVSNVTLHQPSSLGGTLTYEGHFEILSLSGSFMPTDSGGTKSRAGGMSVSLAGPDGRVLGGGLAGMLIAAGPVQVVIGSFLPSHQQEHKPKKQKSEVAAAFSPFPANHNSERGTEMFYNTPQQSLAPVPYYGNNLSFENPVQGSTILGVTNDISLSGGPKDLSQTKFMVSC</sequence>
<comment type="domain">
    <text evidence="6">The PPC domain mediates interactions between AHL proteins.</text>
</comment>
<dbReference type="FunFam" id="3.30.1330.80:FF:000003">
    <property type="entry name" value="AT-hook motif nuclear-localized protein 1-like"/>
    <property type="match status" value="1"/>
</dbReference>
<keyword evidence="4 6" id="KW-0804">Transcription</keyword>
<evidence type="ECO:0000256" key="7">
    <source>
        <dbReference type="SAM" id="MobiDB-lite"/>
    </source>
</evidence>
<dbReference type="GO" id="GO:0003680">
    <property type="term" value="F:minor groove of adenine-thymine-rich DNA binding"/>
    <property type="evidence" value="ECO:0007669"/>
    <property type="project" value="UniProtKB-UniRule"/>
</dbReference>
<comment type="function">
    <text evidence="6">Transcription factor that specifically binds AT-rich DNA sequences related to the nuclear matrix attachment regions (MARs).</text>
</comment>
<comment type="subcellular location">
    <subcellularLocation>
        <location evidence="1 6">Nucleus</location>
    </subcellularLocation>
</comment>
<dbReference type="AlphaFoldDB" id="A0AAD8HI65"/>